<reference evidence="3 4" key="1">
    <citation type="journal article" date="2015" name="Genome Announc.">
        <title>Expanding the biotechnology potential of lactobacilli through comparative genomics of 213 strains and associated genera.</title>
        <authorList>
            <person name="Sun Z."/>
            <person name="Harris H.M."/>
            <person name="McCann A."/>
            <person name="Guo C."/>
            <person name="Argimon S."/>
            <person name="Zhang W."/>
            <person name="Yang X."/>
            <person name="Jeffery I.B."/>
            <person name="Cooney J.C."/>
            <person name="Kagawa T.F."/>
            <person name="Liu W."/>
            <person name="Song Y."/>
            <person name="Salvetti E."/>
            <person name="Wrobel A."/>
            <person name="Rasinkangas P."/>
            <person name="Parkhill J."/>
            <person name="Rea M.C."/>
            <person name="O'Sullivan O."/>
            <person name="Ritari J."/>
            <person name="Douillard F.P."/>
            <person name="Paul Ross R."/>
            <person name="Yang R."/>
            <person name="Briner A.E."/>
            <person name="Felis G.E."/>
            <person name="de Vos W.M."/>
            <person name="Barrangou R."/>
            <person name="Klaenhammer T.R."/>
            <person name="Caufield P.W."/>
            <person name="Cui Y."/>
            <person name="Zhang H."/>
            <person name="O'Toole P.W."/>
        </authorList>
    </citation>
    <scope>NUCLEOTIDE SEQUENCE [LARGE SCALE GENOMIC DNA]</scope>
    <source>
        <strain evidence="3 4">DSM 23026</strain>
    </source>
</reference>
<dbReference type="Pfam" id="PF03780">
    <property type="entry name" value="Asp23"/>
    <property type="match status" value="1"/>
</dbReference>
<dbReference type="PANTHER" id="PTHR34297:SF1">
    <property type="entry name" value="ASP23_GLS24 FAMILY ENVELOPE STRESS RESPONSE PROTEIN"/>
    <property type="match status" value="1"/>
</dbReference>
<keyword evidence="4" id="KW-1185">Reference proteome</keyword>
<dbReference type="PANTHER" id="PTHR34297">
    <property type="entry name" value="HYPOTHETICAL CYTOSOLIC PROTEIN-RELATED"/>
    <property type="match status" value="1"/>
</dbReference>
<feature type="region of interest" description="Disordered" evidence="2">
    <location>
        <begin position="122"/>
        <end position="143"/>
    </location>
</feature>
<evidence type="ECO:0000256" key="2">
    <source>
        <dbReference type="SAM" id="MobiDB-lite"/>
    </source>
</evidence>
<gene>
    <name evidence="3" type="ORF">IV88_GL000414</name>
</gene>
<sequence>MAESKYLTLSDDSSKNGQISLAPEVIEIIAGITAEQVQGVHLVNSSFSKGVSALLGLESGASGIKLTEDDRGLVIEVNVVLDFGISVPQTAAKLQEKIKQQILFMTEIVINEVNIEVDGMLPEETNSSIDPDDIFAEKDGEEK</sequence>
<dbReference type="EMBL" id="JQCQ01000015">
    <property type="protein sequence ID" value="KRO25187.1"/>
    <property type="molecule type" value="Genomic_DNA"/>
</dbReference>
<dbReference type="InterPro" id="IPR005531">
    <property type="entry name" value="Asp23"/>
</dbReference>
<evidence type="ECO:0000313" key="4">
    <source>
        <dbReference type="Proteomes" id="UP000051249"/>
    </source>
</evidence>
<proteinExistence type="inferred from homology"/>
<name>A0A0R2NMV8_9LACO</name>
<evidence type="ECO:0008006" key="5">
    <source>
        <dbReference type="Google" id="ProtNLM"/>
    </source>
</evidence>
<protein>
    <recommendedName>
        <fullName evidence="5">Alkaline shock protein</fullName>
    </recommendedName>
</protein>
<dbReference type="PATRIC" id="fig|480391.4.peg.418"/>
<evidence type="ECO:0000256" key="1">
    <source>
        <dbReference type="ARBA" id="ARBA00005721"/>
    </source>
</evidence>
<dbReference type="AlphaFoldDB" id="A0A0R2NMV8"/>
<dbReference type="Proteomes" id="UP000051249">
    <property type="component" value="Unassembled WGS sequence"/>
</dbReference>
<comment type="caution">
    <text evidence="3">The sequence shown here is derived from an EMBL/GenBank/DDBJ whole genome shotgun (WGS) entry which is preliminary data.</text>
</comment>
<organism evidence="3 4">
    <name type="scientific">Pediococcus argentinicus</name>
    <dbReference type="NCBI Taxonomy" id="480391"/>
    <lineage>
        <taxon>Bacteria</taxon>
        <taxon>Bacillati</taxon>
        <taxon>Bacillota</taxon>
        <taxon>Bacilli</taxon>
        <taxon>Lactobacillales</taxon>
        <taxon>Lactobacillaceae</taxon>
        <taxon>Pediococcus</taxon>
    </lineage>
</organism>
<accession>A0A0R2NMV8</accession>
<dbReference type="RefSeq" id="WP_057799385.1">
    <property type="nucleotide sequence ID" value="NZ_BJZZ01000014.1"/>
</dbReference>
<dbReference type="OrthoDB" id="9793465at2"/>
<evidence type="ECO:0000313" key="3">
    <source>
        <dbReference type="EMBL" id="KRO25187.1"/>
    </source>
</evidence>
<comment type="similarity">
    <text evidence="1">Belongs to the asp23 family.</text>
</comment>